<evidence type="ECO:0000256" key="8">
    <source>
        <dbReference type="ARBA" id="ARBA00023214"/>
    </source>
</evidence>
<dbReference type="PRINTS" id="PR00762">
    <property type="entry name" value="CLCHANNEL"/>
</dbReference>
<evidence type="ECO:0000256" key="3">
    <source>
        <dbReference type="ARBA" id="ARBA00022692"/>
    </source>
</evidence>
<feature type="transmembrane region" description="Helical" evidence="10">
    <location>
        <begin position="227"/>
        <end position="246"/>
    </location>
</feature>
<feature type="transmembrane region" description="Helical" evidence="10">
    <location>
        <begin position="377"/>
        <end position="395"/>
    </location>
</feature>
<dbReference type="PANTHER" id="PTHR43427:SF6">
    <property type="entry name" value="CHLORIDE CHANNEL PROTEIN CLC-E"/>
    <property type="match status" value="1"/>
</dbReference>
<dbReference type="Pfam" id="PF00654">
    <property type="entry name" value="Voltage_CLC"/>
    <property type="match status" value="1"/>
</dbReference>
<dbReference type="EMBL" id="ATLK01000001">
    <property type="protein sequence ID" value="KFF30860.1"/>
    <property type="molecule type" value="Genomic_DNA"/>
</dbReference>
<evidence type="ECO:0000256" key="5">
    <source>
        <dbReference type="ARBA" id="ARBA00023065"/>
    </source>
</evidence>
<feature type="transmembrane region" description="Helical" evidence="10">
    <location>
        <begin position="190"/>
        <end position="207"/>
    </location>
</feature>
<evidence type="ECO:0000313" key="12">
    <source>
        <dbReference type="Proteomes" id="UP000028730"/>
    </source>
</evidence>
<keyword evidence="2" id="KW-0813">Transport</keyword>
<gene>
    <name evidence="11" type="ORF">BBOMB_0177</name>
</gene>
<comment type="subcellular location">
    <subcellularLocation>
        <location evidence="1">Membrane</location>
        <topology evidence="1">Multi-pass membrane protein</topology>
    </subcellularLocation>
</comment>
<feature type="transmembrane region" description="Helical" evidence="10">
    <location>
        <begin position="416"/>
        <end position="434"/>
    </location>
</feature>
<organism evidence="11 12">
    <name type="scientific">Bifidobacterium bombi DSM 19703</name>
    <dbReference type="NCBI Taxonomy" id="1341695"/>
    <lineage>
        <taxon>Bacteria</taxon>
        <taxon>Bacillati</taxon>
        <taxon>Actinomycetota</taxon>
        <taxon>Actinomycetes</taxon>
        <taxon>Bifidobacteriales</taxon>
        <taxon>Bifidobacteriaceae</taxon>
        <taxon>Bifidobacterium</taxon>
    </lineage>
</organism>
<sequence>MKRTDASGVRRGLTTLTLLLALGVVIGLASGLLAVMLKVVERFMMGYSETADVPGPYAVASWRRVTSVVLGSLFAGFIWWLLRTRTRRVPSVSKAVEGESLPVWQTTVHVLLQIFIVGSGSSIGREVAPREFAAMLAQRMCKAFGIDGRQGRAIVACAAAAGLAGVYDAPLAGAFFAVEILLVDISIRTVALALGMCAVSAYVASFIKGDAVFYDMRLIKGSIPDWRLVVFAVICGVCAGMVGLLFRKASSWAQTNQAQGIGIVWQMPLAAMFTGVVAIWLPQVMGNGRTAAQFAFSTAPGGKMSINAGSTPATAPSLRWVALVMLAVLLAKMALTVLTIRSGASGGVLQPGIALGAVLGGLLGILAFLVFPGFAAHLSVTACALVGAAGLLSVSQQAPLMAMSLVMELTNAPSSYLLPMAIASVTGLVVSWWLEASFSSRPQLKEPRCRGVQGKIS</sequence>
<reference evidence="11 12" key="1">
    <citation type="journal article" date="2014" name="Appl. Environ. Microbiol.">
        <title>Genomic encyclopedia of type strains of the genus Bifidobacterium.</title>
        <authorList>
            <person name="Milani C."/>
            <person name="Lugli G.A."/>
            <person name="Duranti S."/>
            <person name="Turroni F."/>
            <person name="Bottacini F."/>
            <person name="Mangifesta M."/>
            <person name="Sanchez B."/>
            <person name="Viappiani A."/>
            <person name="Mancabelli L."/>
            <person name="Taminiau B."/>
            <person name="Delcenserie V."/>
            <person name="Barrangou R."/>
            <person name="Margolles A."/>
            <person name="van Sinderen D."/>
            <person name="Ventura M."/>
        </authorList>
    </citation>
    <scope>NUCLEOTIDE SEQUENCE [LARGE SCALE GENOMIC DNA]</scope>
    <source>
        <strain evidence="11 12">DSM 19703</strain>
    </source>
</reference>
<dbReference type="Proteomes" id="UP000028730">
    <property type="component" value="Unassembled WGS sequence"/>
</dbReference>
<dbReference type="InterPro" id="IPR014743">
    <property type="entry name" value="Cl-channel_core"/>
</dbReference>
<dbReference type="RefSeq" id="WP_081867351.1">
    <property type="nucleotide sequence ID" value="NZ_ATLK01000001.1"/>
</dbReference>
<feature type="transmembrane region" description="Helical" evidence="10">
    <location>
        <begin position="258"/>
        <end position="281"/>
    </location>
</feature>
<keyword evidence="3 10" id="KW-0812">Transmembrane</keyword>
<evidence type="ECO:0000256" key="7">
    <source>
        <dbReference type="ARBA" id="ARBA00023173"/>
    </source>
</evidence>
<evidence type="ECO:0000256" key="4">
    <source>
        <dbReference type="ARBA" id="ARBA00022989"/>
    </source>
</evidence>
<feature type="transmembrane region" description="Helical" evidence="10">
    <location>
        <begin position="320"/>
        <end position="340"/>
    </location>
</feature>
<evidence type="ECO:0000256" key="10">
    <source>
        <dbReference type="SAM" id="Phobius"/>
    </source>
</evidence>
<keyword evidence="8" id="KW-0868">Chloride</keyword>
<keyword evidence="4 10" id="KW-1133">Transmembrane helix</keyword>
<dbReference type="Gene3D" id="1.10.3080.10">
    <property type="entry name" value="Clc chloride channel"/>
    <property type="match status" value="1"/>
</dbReference>
<protein>
    <submittedName>
        <fullName evidence="11">Chloride transporter, ClC family</fullName>
    </submittedName>
</protein>
<feature type="transmembrane region" description="Helical" evidence="10">
    <location>
        <begin position="352"/>
        <end position="371"/>
    </location>
</feature>
<evidence type="ECO:0000256" key="9">
    <source>
        <dbReference type="ARBA" id="ARBA00023303"/>
    </source>
</evidence>
<keyword evidence="7" id="KW-0869">Chloride channel</keyword>
<proteinExistence type="predicted"/>
<feature type="transmembrane region" description="Helical" evidence="10">
    <location>
        <begin position="153"/>
        <end position="178"/>
    </location>
</feature>
<keyword evidence="9" id="KW-0407">Ion channel</keyword>
<accession>A0A080N3X2</accession>
<feature type="transmembrane region" description="Helical" evidence="10">
    <location>
        <begin position="62"/>
        <end position="82"/>
    </location>
</feature>
<keyword evidence="12" id="KW-1185">Reference proteome</keyword>
<evidence type="ECO:0000313" key="11">
    <source>
        <dbReference type="EMBL" id="KFF30860.1"/>
    </source>
</evidence>
<dbReference type="InterPro" id="IPR050368">
    <property type="entry name" value="ClC-type_chloride_channel"/>
</dbReference>
<evidence type="ECO:0000256" key="1">
    <source>
        <dbReference type="ARBA" id="ARBA00004141"/>
    </source>
</evidence>
<dbReference type="eggNOG" id="COG0038">
    <property type="taxonomic scope" value="Bacteria"/>
</dbReference>
<dbReference type="AlphaFoldDB" id="A0A080N3X2"/>
<evidence type="ECO:0000256" key="6">
    <source>
        <dbReference type="ARBA" id="ARBA00023136"/>
    </source>
</evidence>
<dbReference type="GO" id="GO:0034707">
    <property type="term" value="C:chloride channel complex"/>
    <property type="evidence" value="ECO:0007669"/>
    <property type="project" value="UniProtKB-KW"/>
</dbReference>
<dbReference type="PANTHER" id="PTHR43427">
    <property type="entry name" value="CHLORIDE CHANNEL PROTEIN CLC-E"/>
    <property type="match status" value="1"/>
</dbReference>
<feature type="transmembrane region" description="Helical" evidence="10">
    <location>
        <begin position="12"/>
        <end position="37"/>
    </location>
</feature>
<dbReference type="GO" id="GO:0005254">
    <property type="term" value="F:chloride channel activity"/>
    <property type="evidence" value="ECO:0007669"/>
    <property type="project" value="UniProtKB-KW"/>
</dbReference>
<keyword evidence="5" id="KW-0406">Ion transport</keyword>
<dbReference type="InterPro" id="IPR001807">
    <property type="entry name" value="ClC"/>
</dbReference>
<comment type="caution">
    <text evidence="11">The sequence shown here is derived from an EMBL/GenBank/DDBJ whole genome shotgun (WGS) entry which is preliminary data.</text>
</comment>
<dbReference type="SUPFAM" id="SSF81340">
    <property type="entry name" value="Clc chloride channel"/>
    <property type="match status" value="1"/>
</dbReference>
<keyword evidence="6 10" id="KW-0472">Membrane</keyword>
<dbReference type="STRING" id="1341695.BBOMB_0177"/>
<name>A0A080N3X2_9BIFI</name>
<dbReference type="OrthoDB" id="3261015at2"/>
<evidence type="ECO:0000256" key="2">
    <source>
        <dbReference type="ARBA" id="ARBA00022448"/>
    </source>
</evidence>